<dbReference type="PROSITE" id="PS50110">
    <property type="entry name" value="RESPONSE_REGULATORY"/>
    <property type="match status" value="1"/>
</dbReference>
<dbReference type="Gene3D" id="3.40.50.2300">
    <property type="match status" value="1"/>
</dbReference>
<name>A0ABT8RB56_9BACT</name>
<evidence type="ECO:0000259" key="2">
    <source>
        <dbReference type="PROSITE" id="PS50110"/>
    </source>
</evidence>
<keyword evidence="1" id="KW-0597">Phosphoprotein</keyword>
<comment type="caution">
    <text evidence="3">The sequence shown here is derived from an EMBL/GenBank/DDBJ whole genome shotgun (WGS) entry which is preliminary data.</text>
</comment>
<evidence type="ECO:0000313" key="4">
    <source>
        <dbReference type="Proteomes" id="UP001168528"/>
    </source>
</evidence>
<dbReference type="InterPro" id="IPR001789">
    <property type="entry name" value="Sig_transdc_resp-reg_receiver"/>
</dbReference>
<dbReference type="Proteomes" id="UP001168528">
    <property type="component" value="Unassembled WGS sequence"/>
</dbReference>
<feature type="modified residue" description="4-aspartylphosphate" evidence="1">
    <location>
        <position position="58"/>
    </location>
</feature>
<dbReference type="InterPro" id="IPR011006">
    <property type="entry name" value="CheY-like_superfamily"/>
</dbReference>
<proteinExistence type="predicted"/>
<reference evidence="3" key="1">
    <citation type="submission" date="2023-07" db="EMBL/GenBank/DDBJ databases">
        <title>The genome sequence of Rhodocytophaga aerolata KACC 12507.</title>
        <authorList>
            <person name="Zhang X."/>
        </authorList>
    </citation>
    <scope>NUCLEOTIDE SEQUENCE</scope>
    <source>
        <strain evidence="3">KACC 12507</strain>
    </source>
</reference>
<gene>
    <name evidence="3" type="ORF">Q0590_23915</name>
</gene>
<dbReference type="SUPFAM" id="SSF52172">
    <property type="entry name" value="CheY-like"/>
    <property type="match status" value="1"/>
</dbReference>
<sequence>MLSRFIYVIETNAIDRYMTSACLIDTFPLCRIFPFNTVDSAIHSLQHASEYPSLILVDQYMPDKDGWDFLEEYISLDTYVLDKCKVVMLSSTSNPFDAVRAKKYECVVDFIKKPVTDSFVANHVKAHLN</sequence>
<dbReference type="RefSeq" id="WP_302040144.1">
    <property type="nucleotide sequence ID" value="NZ_JAUKPO010000018.1"/>
</dbReference>
<dbReference type="CDD" id="cd00156">
    <property type="entry name" value="REC"/>
    <property type="match status" value="1"/>
</dbReference>
<dbReference type="EMBL" id="JAUKPO010000018">
    <property type="protein sequence ID" value="MDO1449343.1"/>
    <property type="molecule type" value="Genomic_DNA"/>
</dbReference>
<accession>A0ABT8RB56</accession>
<dbReference type="Pfam" id="PF00072">
    <property type="entry name" value="Response_reg"/>
    <property type="match status" value="1"/>
</dbReference>
<protein>
    <submittedName>
        <fullName evidence="3">Response regulator</fullName>
    </submittedName>
</protein>
<feature type="domain" description="Response regulatory" evidence="2">
    <location>
        <begin position="5"/>
        <end position="128"/>
    </location>
</feature>
<evidence type="ECO:0000256" key="1">
    <source>
        <dbReference type="PROSITE-ProRule" id="PRU00169"/>
    </source>
</evidence>
<evidence type="ECO:0000313" key="3">
    <source>
        <dbReference type="EMBL" id="MDO1449343.1"/>
    </source>
</evidence>
<keyword evidence="4" id="KW-1185">Reference proteome</keyword>
<organism evidence="3 4">
    <name type="scientific">Rhodocytophaga aerolata</name>
    <dbReference type="NCBI Taxonomy" id="455078"/>
    <lineage>
        <taxon>Bacteria</taxon>
        <taxon>Pseudomonadati</taxon>
        <taxon>Bacteroidota</taxon>
        <taxon>Cytophagia</taxon>
        <taxon>Cytophagales</taxon>
        <taxon>Rhodocytophagaceae</taxon>
        <taxon>Rhodocytophaga</taxon>
    </lineage>
</organism>